<feature type="compositionally biased region" description="Basic and acidic residues" evidence="1">
    <location>
        <begin position="217"/>
        <end position="240"/>
    </location>
</feature>
<feature type="compositionally biased region" description="Low complexity" evidence="1">
    <location>
        <begin position="244"/>
        <end position="261"/>
    </location>
</feature>
<evidence type="ECO:0000256" key="2">
    <source>
        <dbReference type="SAM" id="SignalP"/>
    </source>
</evidence>
<keyword evidence="2" id="KW-0732">Signal</keyword>
<feature type="region of interest" description="Disordered" evidence="1">
    <location>
        <begin position="203"/>
        <end position="268"/>
    </location>
</feature>
<dbReference type="Pfam" id="PF26571">
    <property type="entry name" value="VldE"/>
    <property type="match status" value="1"/>
</dbReference>
<protein>
    <recommendedName>
        <fullName evidence="3">ARB-07466-like C-terminal domain-containing protein</fullName>
    </recommendedName>
</protein>
<proteinExistence type="predicted"/>
<dbReference type="AlphaFoldDB" id="A0A6M6JE49"/>
<gene>
    <name evidence="4" type="ORF">HOP40_04850</name>
</gene>
<dbReference type="EMBL" id="CP053564">
    <property type="protein sequence ID" value="QJY45237.1"/>
    <property type="molecule type" value="Genomic_DNA"/>
</dbReference>
<organism evidence="4 5">
    <name type="scientific">Pseudonocardia broussonetiae</name>
    <dbReference type="NCBI Taxonomy" id="2736640"/>
    <lineage>
        <taxon>Bacteria</taxon>
        <taxon>Bacillati</taxon>
        <taxon>Actinomycetota</taxon>
        <taxon>Actinomycetes</taxon>
        <taxon>Pseudonocardiales</taxon>
        <taxon>Pseudonocardiaceae</taxon>
        <taxon>Pseudonocardia</taxon>
    </lineage>
</organism>
<reference evidence="4 5" key="1">
    <citation type="submission" date="2020-05" db="EMBL/GenBank/DDBJ databases">
        <authorList>
            <person name="Mo P."/>
        </authorList>
    </citation>
    <scope>NUCLEOTIDE SEQUENCE [LARGE SCALE GENOMIC DNA]</scope>
    <source>
        <strain evidence="4 5">Gen01</strain>
    </source>
</reference>
<evidence type="ECO:0000313" key="4">
    <source>
        <dbReference type="EMBL" id="QJY45237.1"/>
    </source>
</evidence>
<dbReference type="Gene3D" id="1.10.530.10">
    <property type="match status" value="1"/>
</dbReference>
<dbReference type="InterPro" id="IPR058593">
    <property type="entry name" value="ARB_07466-like_C"/>
</dbReference>
<feature type="domain" description="ARB-07466-like C-terminal" evidence="3">
    <location>
        <begin position="300"/>
        <end position="387"/>
    </location>
</feature>
<dbReference type="InterPro" id="IPR023346">
    <property type="entry name" value="Lysozyme-like_dom_sf"/>
</dbReference>
<evidence type="ECO:0000259" key="3">
    <source>
        <dbReference type="Pfam" id="PF26571"/>
    </source>
</evidence>
<dbReference type="KEGG" id="pbro:HOP40_04850"/>
<evidence type="ECO:0000313" key="5">
    <source>
        <dbReference type="Proteomes" id="UP000505377"/>
    </source>
</evidence>
<dbReference type="Proteomes" id="UP000505377">
    <property type="component" value="Chromosome"/>
</dbReference>
<sequence>MSALPRSLVAALAAVAGTLLLGAAPAPAADPVPGVDSAAVPAAARDWLPLIADLTATGCPELPPVWVVAQVQVESGWDAARVDEAPGGPAGLYGFGQEAWGAAGGPAWSSDPPTAADDVTDVEAHLRVAVPWICTNLRAVTRHLADTGKSADPLDAMLVCHLAGCGRVAGSATGVPEAGEAGCGRRCAEVVRRYVDAVRAEVDRFSDDPAGPAPSDRTTDDRATDDRPPDDRTPDDRTPDDPATDPGGAAADAAAPAPWTGGATGCEQTDPTGDGCLTGAALHGLEAASAAFGGWSDGPVIRSAGCWDAHAWNPRSDHPRGRACDLFPGTPGAFAEGAELEAGWRVADWFRAHAGPLAVRYLIWQGRYWDPSVEDDGGWGRRYSGGGVYDTRDATGGHFDHVHVSFRE</sequence>
<dbReference type="RefSeq" id="WP_172155060.1">
    <property type="nucleotide sequence ID" value="NZ_CP053564.1"/>
</dbReference>
<feature type="chain" id="PRO_5026982446" description="ARB-07466-like C-terminal domain-containing protein" evidence="2">
    <location>
        <begin position="29"/>
        <end position="408"/>
    </location>
</feature>
<dbReference type="SUPFAM" id="SSF53955">
    <property type="entry name" value="Lysozyme-like"/>
    <property type="match status" value="1"/>
</dbReference>
<feature type="signal peptide" evidence="2">
    <location>
        <begin position="1"/>
        <end position="28"/>
    </location>
</feature>
<evidence type="ECO:0000256" key="1">
    <source>
        <dbReference type="SAM" id="MobiDB-lite"/>
    </source>
</evidence>
<name>A0A6M6JE49_9PSEU</name>
<accession>A0A6M6JE49</accession>
<keyword evidence="5" id="KW-1185">Reference proteome</keyword>